<keyword evidence="3" id="KW-0539">Nucleus</keyword>
<reference evidence="6" key="1">
    <citation type="submission" date="2021-06" db="EMBL/GenBank/DDBJ databases">
        <title>Parelaphostrongylus tenuis whole genome reference sequence.</title>
        <authorList>
            <person name="Garwood T.J."/>
            <person name="Larsen P.A."/>
            <person name="Fountain-Jones N.M."/>
            <person name="Garbe J.R."/>
            <person name="Macchietto M.G."/>
            <person name="Kania S.A."/>
            <person name="Gerhold R.W."/>
            <person name="Richards J.E."/>
            <person name="Wolf T.M."/>
        </authorList>
    </citation>
    <scope>NUCLEOTIDE SEQUENCE</scope>
    <source>
        <strain evidence="6">MNPRO001-30</strain>
        <tissue evidence="6">Meninges</tissue>
    </source>
</reference>
<comment type="caution">
    <text evidence="6">The sequence shown here is derived from an EMBL/GenBank/DDBJ whole genome shotgun (WGS) entry which is preliminary data.</text>
</comment>
<evidence type="ECO:0000256" key="3">
    <source>
        <dbReference type="ARBA" id="ARBA00023242"/>
    </source>
</evidence>
<dbReference type="Gene3D" id="2.60.40.1260">
    <property type="entry name" value="Lamin Tail domain"/>
    <property type="match status" value="1"/>
</dbReference>
<dbReference type="AlphaFoldDB" id="A0AAD5WLL9"/>
<protein>
    <recommendedName>
        <fullName evidence="5">LTD domain-containing protein</fullName>
    </recommendedName>
</protein>
<feature type="domain" description="LTD" evidence="5">
    <location>
        <begin position="117"/>
        <end position="237"/>
    </location>
</feature>
<evidence type="ECO:0000256" key="1">
    <source>
        <dbReference type="ARBA" id="ARBA00004123"/>
    </source>
</evidence>
<evidence type="ECO:0000256" key="2">
    <source>
        <dbReference type="ARBA" id="ARBA00023054"/>
    </source>
</evidence>
<name>A0AAD5WLL9_PARTN</name>
<evidence type="ECO:0000313" key="6">
    <source>
        <dbReference type="EMBL" id="KAJ1373853.1"/>
    </source>
</evidence>
<sequence>MRQSLQKEIELLRERSLNAEKFEETKVKIEKKQSQKDEIELRLKSLLEKHNETFLSAFGEVTVGPWRWSHGEIVKDRISVEQVTKHRTNVVCDSLTQSLNRADKVIDSARRHYKKFASPKFREYDHFVQGDIRINDRDEYGKHEVLENVGNTEQRMTGFRLSRIVDGRERSITFSALFVLHPGQTVQVSARGYVHERHGHHHHLEFDEDITWGTGGSVVTRLYNAKGVEIASFEVISI</sequence>
<comment type="subcellular location">
    <subcellularLocation>
        <location evidence="1">Nucleus</location>
    </subcellularLocation>
</comment>
<dbReference type="EMBL" id="JAHQIW010007355">
    <property type="protein sequence ID" value="KAJ1373853.1"/>
    <property type="molecule type" value="Genomic_DNA"/>
</dbReference>
<dbReference type="InterPro" id="IPR036415">
    <property type="entry name" value="Lamin_tail_dom_sf"/>
</dbReference>
<evidence type="ECO:0000313" key="7">
    <source>
        <dbReference type="Proteomes" id="UP001196413"/>
    </source>
</evidence>
<dbReference type="InterPro" id="IPR001322">
    <property type="entry name" value="Lamin_tail_dom"/>
</dbReference>
<gene>
    <name evidence="6" type="ORF">KIN20_036382</name>
</gene>
<dbReference type="PANTHER" id="PTHR45721">
    <property type="entry name" value="LAMIN DM0-RELATED"/>
    <property type="match status" value="1"/>
</dbReference>
<feature type="coiled-coil region" evidence="4">
    <location>
        <begin position="22"/>
        <end position="49"/>
    </location>
</feature>
<dbReference type="Proteomes" id="UP001196413">
    <property type="component" value="Unassembled WGS sequence"/>
</dbReference>
<accession>A0AAD5WLL9</accession>
<evidence type="ECO:0000256" key="4">
    <source>
        <dbReference type="SAM" id="Coils"/>
    </source>
</evidence>
<evidence type="ECO:0000259" key="5">
    <source>
        <dbReference type="PROSITE" id="PS51841"/>
    </source>
</evidence>
<keyword evidence="7" id="KW-1185">Reference proteome</keyword>
<dbReference type="GO" id="GO:0005634">
    <property type="term" value="C:nucleus"/>
    <property type="evidence" value="ECO:0007669"/>
    <property type="project" value="UniProtKB-SubCell"/>
</dbReference>
<dbReference type="SUPFAM" id="SSF74853">
    <property type="entry name" value="Lamin A/C globular tail domain"/>
    <property type="match status" value="1"/>
</dbReference>
<keyword evidence="2 4" id="KW-0175">Coiled coil</keyword>
<dbReference type="PROSITE" id="PS51841">
    <property type="entry name" value="LTD"/>
    <property type="match status" value="1"/>
</dbReference>
<dbReference type="PANTHER" id="PTHR45721:SF11">
    <property type="entry name" value="LAMIN DM0-RELATED"/>
    <property type="match status" value="1"/>
</dbReference>
<organism evidence="6 7">
    <name type="scientific">Parelaphostrongylus tenuis</name>
    <name type="common">Meningeal worm</name>
    <dbReference type="NCBI Taxonomy" id="148309"/>
    <lineage>
        <taxon>Eukaryota</taxon>
        <taxon>Metazoa</taxon>
        <taxon>Ecdysozoa</taxon>
        <taxon>Nematoda</taxon>
        <taxon>Chromadorea</taxon>
        <taxon>Rhabditida</taxon>
        <taxon>Rhabditina</taxon>
        <taxon>Rhabditomorpha</taxon>
        <taxon>Strongyloidea</taxon>
        <taxon>Metastrongylidae</taxon>
        <taxon>Parelaphostrongylus</taxon>
    </lineage>
</organism>
<proteinExistence type="predicted"/>